<evidence type="ECO:0000256" key="1">
    <source>
        <dbReference type="SAM" id="MobiDB-lite"/>
    </source>
</evidence>
<dbReference type="AlphaFoldDB" id="A0A077M7W1"/>
<organism evidence="2 3">
    <name type="scientific">Nostocoides jenkinsii Ben 74</name>
    <dbReference type="NCBI Taxonomy" id="1193518"/>
    <lineage>
        <taxon>Bacteria</taxon>
        <taxon>Bacillati</taxon>
        <taxon>Actinomycetota</taxon>
        <taxon>Actinomycetes</taxon>
        <taxon>Micrococcales</taxon>
        <taxon>Intrasporangiaceae</taxon>
        <taxon>Nostocoides</taxon>
    </lineage>
</organism>
<gene>
    <name evidence="2" type="ORF">BN13_390008</name>
</gene>
<name>A0A077M7W1_9MICO</name>
<protein>
    <submittedName>
        <fullName evidence="2">Uncharacterized protein</fullName>
    </submittedName>
</protein>
<dbReference type="EMBL" id="CAJC01000149">
    <property type="protein sequence ID" value="CCI53391.1"/>
    <property type="molecule type" value="Genomic_DNA"/>
</dbReference>
<feature type="region of interest" description="Disordered" evidence="1">
    <location>
        <begin position="133"/>
        <end position="152"/>
    </location>
</feature>
<dbReference type="Proteomes" id="UP000035720">
    <property type="component" value="Unassembled WGS sequence"/>
</dbReference>
<feature type="compositionally biased region" description="Pro residues" evidence="1">
    <location>
        <begin position="137"/>
        <end position="152"/>
    </location>
</feature>
<evidence type="ECO:0000313" key="2">
    <source>
        <dbReference type="EMBL" id="CCI53391.1"/>
    </source>
</evidence>
<proteinExistence type="predicted"/>
<evidence type="ECO:0000313" key="3">
    <source>
        <dbReference type="Proteomes" id="UP000035720"/>
    </source>
</evidence>
<comment type="caution">
    <text evidence="2">The sequence shown here is derived from an EMBL/GenBank/DDBJ whole genome shotgun (WGS) entry which is preliminary data.</text>
</comment>
<accession>A0A077M7W1</accession>
<feature type="region of interest" description="Disordered" evidence="1">
    <location>
        <begin position="33"/>
        <end position="61"/>
    </location>
</feature>
<dbReference type="STRING" id="1193518.BN13_390008"/>
<keyword evidence="3" id="KW-1185">Reference proteome</keyword>
<reference evidence="2 3" key="1">
    <citation type="journal article" date="2013" name="ISME J.">
        <title>A metabolic model for members of the genus Tetrasphaera involved in enhanced biological phosphorus removal.</title>
        <authorList>
            <person name="Kristiansen R."/>
            <person name="Nguyen H.T.T."/>
            <person name="Saunders A.M."/>
            <person name="Nielsen J.L."/>
            <person name="Wimmer R."/>
            <person name="Le V.Q."/>
            <person name="McIlroy S.J."/>
            <person name="Petrovski S."/>
            <person name="Seviour R.J."/>
            <person name="Calteau A."/>
            <person name="Nielsen K.L."/>
            <person name="Nielsen P.H."/>
        </authorList>
    </citation>
    <scope>NUCLEOTIDE SEQUENCE [LARGE SCALE GENOMIC DNA]</scope>
    <source>
        <strain evidence="2 3">Ben 74</strain>
    </source>
</reference>
<sequence length="152" mass="16451">MDRMQSMPVVSRQTFVYAEAGVATTDNAEDVQFGEGDVDLGAGQPGAGRKRRHRNRTSAQRLPVDPLVLGRDAELLKYAWGFGAFLAQLGHGTNVPQQCSWQTCRPLVKVIDVTPGTAPDSAIERFQPCAASFCPSSSPPASRPSQPPRRTQ</sequence>